<organism evidence="1 2">
    <name type="scientific">Campylobacter jejuni</name>
    <dbReference type="NCBI Taxonomy" id="197"/>
    <lineage>
        <taxon>Bacteria</taxon>
        <taxon>Pseudomonadati</taxon>
        <taxon>Campylobacterota</taxon>
        <taxon>Epsilonproteobacteria</taxon>
        <taxon>Campylobacterales</taxon>
        <taxon>Campylobacteraceae</taxon>
        <taxon>Campylobacter</taxon>
    </lineage>
</organism>
<reference evidence="1" key="1">
    <citation type="submission" date="2021-12" db="EMBL/GenBank/DDBJ databases">
        <title>Prevalence of phenicol resistance gene fexA in Campylobacter isolated from poultry supply chain.</title>
        <authorList>
            <person name="Tang B."/>
            <person name="Zheng X."/>
            <person name="Lin J."/>
            <person name="Lin R."/>
            <person name="Yang H."/>
            <person name="Shen Z."/>
            <person name="Xia F."/>
        </authorList>
    </citation>
    <scope>NUCLEOTIDE SEQUENCE</scope>
    <source>
        <strain evidence="1">CJHN2011004</strain>
    </source>
</reference>
<evidence type="ECO:0000313" key="1">
    <source>
        <dbReference type="EMBL" id="MCH3853912.1"/>
    </source>
</evidence>
<dbReference type="Proteomes" id="UP001199644">
    <property type="component" value="Unassembled WGS sequence"/>
</dbReference>
<evidence type="ECO:0000313" key="2">
    <source>
        <dbReference type="Proteomes" id="UP001199644"/>
    </source>
</evidence>
<proteinExistence type="predicted"/>
<sequence length="22" mass="2726">KEVFENPKNERLKEFLNKVLNH</sequence>
<accession>A0AAW5EIX7</accession>
<name>A0AAW5EIX7_CAMJU</name>
<gene>
    <name evidence="1" type="ORF">LZC39_17660</name>
</gene>
<dbReference type="AlphaFoldDB" id="A0AAW5EIX7"/>
<dbReference type="RefSeq" id="WP_240382206.1">
    <property type="nucleotide sequence ID" value="NZ_JAJUOL010001401.1"/>
</dbReference>
<comment type="caution">
    <text evidence="1">The sequence shown here is derived from an EMBL/GenBank/DDBJ whole genome shotgun (WGS) entry which is preliminary data.</text>
</comment>
<dbReference type="EMBL" id="JAJUOL010001401">
    <property type="protein sequence ID" value="MCH3853912.1"/>
    <property type="molecule type" value="Genomic_DNA"/>
</dbReference>
<protein>
    <recommendedName>
        <fullName evidence="3">Peptide ABC transporter ATP-binding protein</fullName>
    </recommendedName>
</protein>
<evidence type="ECO:0008006" key="3">
    <source>
        <dbReference type="Google" id="ProtNLM"/>
    </source>
</evidence>
<feature type="non-terminal residue" evidence="1">
    <location>
        <position position="1"/>
    </location>
</feature>